<feature type="domain" description="ABC transporter" evidence="10">
    <location>
        <begin position="247"/>
        <end position="536"/>
    </location>
</feature>
<dbReference type="EMBL" id="JAVIZX010000001">
    <property type="protein sequence ID" value="MDR6212882.1"/>
    <property type="molecule type" value="Genomic_DNA"/>
</dbReference>
<dbReference type="Proteomes" id="UP001267710">
    <property type="component" value="Unassembled WGS sequence"/>
</dbReference>
<dbReference type="PROSITE" id="PS00211">
    <property type="entry name" value="ABC_TRANSPORTER_1"/>
    <property type="match status" value="1"/>
</dbReference>
<dbReference type="PANTHER" id="PTHR43790:SF3">
    <property type="entry name" value="D-ALLOSE IMPORT ATP-BINDING PROTEIN ALSA-RELATED"/>
    <property type="match status" value="1"/>
</dbReference>
<dbReference type="InterPro" id="IPR003593">
    <property type="entry name" value="AAA+_ATPase"/>
</dbReference>
<comment type="caution">
    <text evidence="11">The sequence shown here is derived from an EMBL/GenBank/DDBJ whole genome shotgun (WGS) entry which is preliminary data.</text>
</comment>
<keyword evidence="4" id="KW-0677">Repeat</keyword>
<dbReference type="InterPro" id="IPR017871">
    <property type="entry name" value="ABC_transporter-like_CS"/>
</dbReference>
<feature type="domain" description="ABC transporter" evidence="10">
    <location>
        <begin position="12"/>
        <end position="248"/>
    </location>
</feature>
<dbReference type="GO" id="GO:0005524">
    <property type="term" value="F:ATP binding"/>
    <property type="evidence" value="ECO:0007669"/>
    <property type="project" value="UniProtKB-KW"/>
</dbReference>
<dbReference type="InterPro" id="IPR027417">
    <property type="entry name" value="P-loop_NTPase"/>
</dbReference>
<gene>
    <name evidence="11" type="ORF">QE399_000571</name>
</gene>
<keyword evidence="3" id="KW-0762">Sugar transport</keyword>
<dbReference type="SUPFAM" id="SSF52540">
    <property type="entry name" value="P-loop containing nucleoside triphosphate hydrolases"/>
    <property type="match status" value="2"/>
</dbReference>
<proteinExistence type="predicted"/>
<keyword evidence="1" id="KW-0813">Transport</keyword>
<evidence type="ECO:0000256" key="1">
    <source>
        <dbReference type="ARBA" id="ARBA00022448"/>
    </source>
</evidence>
<keyword evidence="5" id="KW-0547">Nucleotide-binding</keyword>
<dbReference type="PROSITE" id="PS50893">
    <property type="entry name" value="ABC_TRANSPORTER_2"/>
    <property type="match status" value="2"/>
</dbReference>
<evidence type="ECO:0000259" key="10">
    <source>
        <dbReference type="PROSITE" id="PS50893"/>
    </source>
</evidence>
<evidence type="ECO:0000256" key="3">
    <source>
        <dbReference type="ARBA" id="ARBA00022597"/>
    </source>
</evidence>
<dbReference type="Gene3D" id="3.40.50.300">
    <property type="entry name" value="P-loop containing nucleotide triphosphate hydrolases"/>
    <property type="match status" value="2"/>
</dbReference>
<dbReference type="RefSeq" id="WP_309825932.1">
    <property type="nucleotide sequence ID" value="NZ_JAVIZX010000001.1"/>
</dbReference>
<feature type="region of interest" description="Disordered" evidence="9">
    <location>
        <begin position="543"/>
        <end position="563"/>
    </location>
</feature>
<dbReference type="CDD" id="cd03215">
    <property type="entry name" value="ABC_Carb_Monos_II"/>
    <property type="match status" value="1"/>
</dbReference>
<reference evidence="11 12" key="1">
    <citation type="submission" date="2023-08" db="EMBL/GenBank/DDBJ databases">
        <title>Functional and genomic diversity of the sorghum phyllosphere microbiome.</title>
        <authorList>
            <person name="Shade A."/>
        </authorList>
    </citation>
    <scope>NUCLEOTIDE SEQUENCE [LARGE SCALE GENOMIC DNA]</scope>
    <source>
        <strain evidence="11 12">SORGH_AS_0335</strain>
    </source>
</reference>
<evidence type="ECO:0000256" key="2">
    <source>
        <dbReference type="ARBA" id="ARBA00022475"/>
    </source>
</evidence>
<evidence type="ECO:0000256" key="9">
    <source>
        <dbReference type="SAM" id="MobiDB-lite"/>
    </source>
</evidence>
<sequence>MPRHSDPTAQPLLSIDGVGKDYTATVLDGVTLALNAGEVLALTGENGAGKSTLSKIVCGLEPATRGSLRLGGRAYAPTSRRDAERQGVRMVMQELGLVPTLTVAENLLMGRLPHRAGWLRRGALHAAAQAQLAKIGLQHIDPATPVSALGIGQQQMVEIARNLQDDTRILILDEPTAMLTPRETNYLFEQIAHLTARGVAIVYVSHRLEELRRIADRVAVLRDGRLVDVRPMAGLSEDDLVQRMVGRSVSDLEHRPRRPAGPVVMSVEGIGRADVVQDVSLELRAGEVFGIAGLVGSGRTELLRLLYGADRADRGQVALHAAPEQNTPPAPAESAQTATNSIAKEVAAVPPVWKRWARGFASPLQAMAAGVGLVTEDRKSQGLLLAQPIRVNATLSDLKTISRGGWLQRARENALVQGFVRTLRVRCSSPEQPVGQLSGGNQQKVVFARWLHRPVRVLMLDEPTRGVDVGARAELYGELDRMAAEGRALLMVSSDLRELMAMADRIGVMSAGRLVAVFERGEWTEQSLLAAAFSDTAGRAGAATAPAAASTSASPSQRPSATA</sequence>
<evidence type="ECO:0000256" key="6">
    <source>
        <dbReference type="ARBA" id="ARBA00022840"/>
    </source>
</evidence>
<evidence type="ECO:0000256" key="5">
    <source>
        <dbReference type="ARBA" id="ARBA00022741"/>
    </source>
</evidence>
<keyword evidence="2" id="KW-1003">Cell membrane</keyword>
<dbReference type="InterPro" id="IPR050107">
    <property type="entry name" value="ABC_carbohydrate_import_ATPase"/>
</dbReference>
<evidence type="ECO:0000256" key="7">
    <source>
        <dbReference type="ARBA" id="ARBA00022967"/>
    </source>
</evidence>
<evidence type="ECO:0000313" key="11">
    <source>
        <dbReference type="EMBL" id="MDR6212882.1"/>
    </source>
</evidence>
<name>A0ABU1I7R3_9BURK</name>
<dbReference type="SMART" id="SM00382">
    <property type="entry name" value="AAA"/>
    <property type="match status" value="2"/>
</dbReference>
<evidence type="ECO:0000256" key="4">
    <source>
        <dbReference type="ARBA" id="ARBA00022737"/>
    </source>
</evidence>
<keyword evidence="8" id="KW-0472">Membrane</keyword>
<protein>
    <submittedName>
        <fullName evidence="11">Ribose transport system ATP-binding protein</fullName>
    </submittedName>
</protein>
<keyword evidence="7" id="KW-1278">Translocase</keyword>
<dbReference type="InterPro" id="IPR003439">
    <property type="entry name" value="ABC_transporter-like_ATP-bd"/>
</dbReference>
<evidence type="ECO:0000313" key="12">
    <source>
        <dbReference type="Proteomes" id="UP001267710"/>
    </source>
</evidence>
<dbReference type="CDD" id="cd03216">
    <property type="entry name" value="ABC_Carb_Monos_I"/>
    <property type="match status" value="1"/>
</dbReference>
<dbReference type="PANTHER" id="PTHR43790">
    <property type="entry name" value="CARBOHYDRATE TRANSPORT ATP-BINDING PROTEIN MG119-RELATED"/>
    <property type="match status" value="1"/>
</dbReference>
<evidence type="ECO:0000256" key="8">
    <source>
        <dbReference type="ARBA" id="ARBA00023136"/>
    </source>
</evidence>
<accession>A0ABU1I7R3</accession>
<organism evidence="11 12">
    <name type="scientific">Paracidovorax wautersii</name>
    <dbReference type="NCBI Taxonomy" id="1177982"/>
    <lineage>
        <taxon>Bacteria</taxon>
        <taxon>Pseudomonadati</taxon>
        <taxon>Pseudomonadota</taxon>
        <taxon>Betaproteobacteria</taxon>
        <taxon>Burkholderiales</taxon>
        <taxon>Comamonadaceae</taxon>
        <taxon>Paracidovorax</taxon>
    </lineage>
</organism>
<keyword evidence="6 11" id="KW-0067">ATP-binding</keyword>
<dbReference type="Pfam" id="PF00005">
    <property type="entry name" value="ABC_tran"/>
    <property type="match status" value="2"/>
</dbReference>
<keyword evidence="12" id="KW-1185">Reference proteome</keyword>